<protein>
    <submittedName>
        <fullName evidence="1">Uncharacterized protein</fullName>
    </submittedName>
</protein>
<reference evidence="1" key="1">
    <citation type="journal article" date="2021" name="Proc. Natl. Acad. Sci. U.S.A.">
        <title>A Catalog of Tens of Thousands of Viruses from Human Metagenomes Reveals Hidden Associations with Chronic Diseases.</title>
        <authorList>
            <person name="Tisza M.J."/>
            <person name="Buck C.B."/>
        </authorList>
    </citation>
    <scope>NUCLEOTIDE SEQUENCE</scope>
    <source>
        <strain evidence="1">CtCjb12</strain>
    </source>
</reference>
<evidence type="ECO:0000313" key="1">
    <source>
        <dbReference type="EMBL" id="DAD84509.1"/>
    </source>
</evidence>
<proteinExistence type="predicted"/>
<name>A0A8S5MQ62_9CAUD</name>
<accession>A0A8S5MQ62</accession>
<sequence length="81" mass="9171">MKDFNLKISEIKKAERFAAKESGKTCFLAAMSYSGADVFGWQDVLCEMDSAESGEYVSTVHLCVYMNDRRRSYVARVMPTV</sequence>
<dbReference type="EMBL" id="BK014960">
    <property type="protein sequence ID" value="DAD84509.1"/>
    <property type="molecule type" value="Genomic_DNA"/>
</dbReference>
<organism evidence="1">
    <name type="scientific">Myoviridae sp. ctCjb12</name>
    <dbReference type="NCBI Taxonomy" id="2826631"/>
    <lineage>
        <taxon>Viruses</taxon>
        <taxon>Duplodnaviria</taxon>
        <taxon>Heunggongvirae</taxon>
        <taxon>Uroviricota</taxon>
        <taxon>Caudoviricetes</taxon>
    </lineage>
</organism>